<keyword evidence="3" id="KW-1185">Reference proteome</keyword>
<proteinExistence type="predicted"/>
<dbReference type="EMBL" id="KZ996265">
    <property type="protein sequence ID" value="RKO89142.1"/>
    <property type="molecule type" value="Genomic_DNA"/>
</dbReference>
<protein>
    <recommendedName>
        <fullName evidence="4">F-box domain-containing protein</fullName>
    </recommendedName>
</protein>
<feature type="compositionally biased region" description="Basic and acidic residues" evidence="1">
    <location>
        <begin position="1"/>
        <end position="11"/>
    </location>
</feature>
<accession>A0A4P9WAA5</accession>
<dbReference type="Proteomes" id="UP000269721">
    <property type="component" value="Unassembled WGS sequence"/>
</dbReference>
<dbReference type="AlphaFoldDB" id="A0A4P9WAA5"/>
<gene>
    <name evidence="2" type="ORF">BDK51DRAFT_40083</name>
</gene>
<evidence type="ECO:0000256" key="1">
    <source>
        <dbReference type="SAM" id="MobiDB-lite"/>
    </source>
</evidence>
<feature type="region of interest" description="Disordered" evidence="1">
    <location>
        <begin position="1"/>
        <end position="42"/>
    </location>
</feature>
<organism evidence="2 3">
    <name type="scientific">Blyttiomyces helicus</name>
    <dbReference type="NCBI Taxonomy" id="388810"/>
    <lineage>
        <taxon>Eukaryota</taxon>
        <taxon>Fungi</taxon>
        <taxon>Fungi incertae sedis</taxon>
        <taxon>Chytridiomycota</taxon>
        <taxon>Chytridiomycota incertae sedis</taxon>
        <taxon>Chytridiomycetes</taxon>
        <taxon>Chytridiomycetes incertae sedis</taxon>
        <taxon>Blyttiomyces</taxon>
    </lineage>
</organism>
<reference evidence="3" key="1">
    <citation type="journal article" date="2018" name="Nat. Microbiol.">
        <title>Leveraging single-cell genomics to expand the fungal tree of life.</title>
        <authorList>
            <person name="Ahrendt S.R."/>
            <person name="Quandt C.A."/>
            <person name="Ciobanu D."/>
            <person name="Clum A."/>
            <person name="Salamov A."/>
            <person name="Andreopoulos B."/>
            <person name="Cheng J.F."/>
            <person name="Woyke T."/>
            <person name="Pelin A."/>
            <person name="Henrissat B."/>
            <person name="Reynolds N.K."/>
            <person name="Benny G.L."/>
            <person name="Smith M.E."/>
            <person name="James T.Y."/>
            <person name="Grigoriev I.V."/>
        </authorList>
    </citation>
    <scope>NUCLEOTIDE SEQUENCE [LARGE SCALE GENOMIC DNA]</scope>
</reference>
<feature type="compositionally biased region" description="Polar residues" evidence="1">
    <location>
        <begin position="27"/>
        <end position="42"/>
    </location>
</feature>
<sequence length="510" mass="55980">MAKLQDLDVAGRETSGLSPQGKAGSLSPASAKSPPQYQPLPSTSIAMTSTFATQPPRRPSPNVPYDILYEILRIRDIEDMLMQDSNKPRTIVSSSLVSRMWAAVAKELLWERVSAIRRGRRVGAGVGRAADPAVNSALSSPARRSTLAVDDLGDGQDMASDFPLGYQTYPMRILSPSPAASLASDTSRPHAILSNPERNVLPVSRPERGPAIKYWWPGATTFIDPSSPTPDLCQLEILESSNLEDGVLVTRLLRTHAPLRRLALGRLSLTALTDTVESVVRLLKHFRTIEAISLQCIPSLILRALDSYPPLAHIQLDTYCEYLDWLLTTKGSKLRVLDVGGAYCPPQIVARFAHKISQLEAIGLRGKGRRCIVNNPELQVSELPFKNIAFLEDGRKKCPRLRRVVLLESSDTVELGLSQPTIALIKPLEKRTTQQLFRVLPTFRAIQIEIGFVATAEDKWNALIPSSYSRCASPCDVPSPAGHVEDLLSYRPAPLFGSSNLMQFSHAGWG</sequence>
<name>A0A4P9WAA5_9FUNG</name>
<evidence type="ECO:0000313" key="3">
    <source>
        <dbReference type="Proteomes" id="UP000269721"/>
    </source>
</evidence>
<evidence type="ECO:0008006" key="4">
    <source>
        <dbReference type="Google" id="ProtNLM"/>
    </source>
</evidence>
<evidence type="ECO:0000313" key="2">
    <source>
        <dbReference type="EMBL" id="RKO89142.1"/>
    </source>
</evidence>